<gene>
    <name evidence="1" type="ORF">DXX94_04385</name>
</gene>
<comment type="caution">
    <text evidence="1">The sequence shown here is derived from an EMBL/GenBank/DDBJ whole genome shotgun (WGS) entry which is preliminary data.</text>
</comment>
<name>A0A3E0TZW0_9GAMM</name>
<sequence>MLKGRKLIELSYDVQTGLGNTDVPDFDALRTMGMAATLAIHLRGLPEINYELLRKVSDHYFNIPSYALKEAVSILGEVEFIRIIKKGTTIKSIVPDIPHFKDLYEGVGDYFSFTELNEHEQGTLLILSQLQNKPENKHRIQHATGIESSLLERCMQIGTHGHYFKEFRARGKDIIVSPFYFADNLDELADMTAKSGSSDIKVVLDIIKNNQGWPLSLIEKRLELGGTKLTTTQKTLLVQLCSEGILKPPSIEFNGTKETFIFTPRPGQTKLDASNREIYERAMALVSCVRKGQLLAEQYRIRMPVRILETLRDKGFIGSNSEAANQYRNLVFLKVGHLVPTTGDRCQFTLIRNEENTEALNLAISLLRTGELANMDVNQEARLALSKDEKYIQSIISSAELKKREQITFDADAVEQYEQLLLAYE</sequence>
<evidence type="ECO:0000313" key="2">
    <source>
        <dbReference type="Proteomes" id="UP000256899"/>
    </source>
</evidence>
<dbReference type="AlphaFoldDB" id="A0A3E0TZW0"/>
<dbReference type="EMBL" id="QUOT01000001">
    <property type="protein sequence ID" value="REL30004.1"/>
    <property type="molecule type" value="Genomic_DNA"/>
</dbReference>
<accession>A0A3E0TZW0</accession>
<dbReference type="RefSeq" id="WP_116014105.1">
    <property type="nucleotide sequence ID" value="NZ_QUOT01000001.1"/>
</dbReference>
<proteinExistence type="predicted"/>
<protein>
    <submittedName>
        <fullName evidence="1">Uncharacterized protein</fullName>
    </submittedName>
</protein>
<dbReference type="Proteomes" id="UP000256899">
    <property type="component" value="Unassembled WGS sequence"/>
</dbReference>
<organism evidence="1 2">
    <name type="scientific">Thalassotalea euphylliae</name>
    <dbReference type="NCBI Taxonomy" id="1655234"/>
    <lineage>
        <taxon>Bacteria</taxon>
        <taxon>Pseudomonadati</taxon>
        <taxon>Pseudomonadota</taxon>
        <taxon>Gammaproteobacteria</taxon>
        <taxon>Alteromonadales</taxon>
        <taxon>Colwelliaceae</taxon>
        <taxon>Thalassotalea</taxon>
    </lineage>
</organism>
<reference evidence="2" key="1">
    <citation type="submission" date="2018-08" db="EMBL/GenBank/DDBJ databases">
        <title>Thalassotalea euphylliae genome.</title>
        <authorList>
            <person name="Summers S."/>
            <person name="Rice S.A."/>
            <person name="Freckelton M.L."/>
            <person name="Nedved B.T."/>
            <person name="Hadfield M.G."/>
        </authorList>
    </citation>
    <scope>NUCLEOTIDE SEQUENCE [LARGE SCALE GENOMIC DNA]</scope>
    <source>
        <strain evidence="2">H3</strain>
    </source>
</reference>
<keyword evidence="2" id="KW-1185">Reference proteome</keyword>
<evidence type="ECO:0000313" key="1">
    <source>
        <dbReference type="EMBL" id="REL30004.1"/>
    </source>
</evidence>